<dbReference type="SUPFAM" id="SSF81606">
    <property type="entry name" value="PP2C-like"/>
    <property type="match status" value="1"/>
</dbReference>
<dbReference type="Proteomes" id="UP000029725">
    <property type="component" value="Unassembled WGS sequence"/>
</dbReference>
<organism evidence="3 4">
    <name type="scientific">Mitosporidium daphniae</name>
    <dbReference type="NCBI Taxonomy" id="1485682"/>
    <lineage>
        <taxon>Eukaryota</taxon>
        <taxon>Fungi</taxon>
        <taxon>Fungi incertae sedis</taxon>
        <taxon>Microsporidia</taxon>
        <taxon>Mitosporidium</taxon>
    </lineage>
</organism>
<comment type="caution">
    <text evidence="3">The sequence shown here is derived from an EMBL/GenBank/DDBJ whole genome shotgun (WGS) entry which is preliminary data.</text>
</comment>
<dbReference type="RefSeq" id="XP_013237414.1">
    <property type="nucleotide sequence ID" value="XM_013381960.1"/>
</dbReference>
<feature type="compositionally biased region" description="Low complexity" evidence="1">
    <location>
        <begin position="849"/>
        <end position="861"/>
    </location>
</feature>
<accession>A0A098VPK3</accession>
<dbReference type="SMART" id="SM00331">
    <property type="entry name" value="PP2C_SIG"/>
    <property type="match status" value="1"/>
</dbReference>
<feature type="compositionally biased region" description="Low complexity" evidence="1">
    <location>
        <begin position="65"/>
        <end position="79"/>
    </location>
</feature>
<feature type="domain" description="PPM-type phosphatase" evidence="2">
    <location>
        <begin position="119"/>
        <end position="371"/>
    </location>
</feature>
<dbReference type="Gene3D" id="3.60.40.10">
    <property type="entry name" value="PPM-type phosphatase domain"/>
    <property type="match status" value="1"/>
</dbReference>
<dbReference type="VEuPathDB" id="MicrosporidiaDB:DI09_49p170"/>
<dbReference type="GO" id="GO:0004722">
    <property type="term" value="F:protein serine/threonine phosphatase activity"/>
    <property type="evidence" value="ECO:0007669"/>
    <property type="project" value="TreeGrafter"/>
</dbReference>
<dbReference type="PANTHER" id="PTHR12320">
    <property type="entry name" value="PROTEIN PHOSPHATASE 2C"/>
    <property type="match status" value="1"/>
</dbReference>
<evidence type="ECO:0000313" key="3">
    <source>
        <dbReference type="EMBL" id="KGG50987.1"/>
    </source>
</evidence>
<feature type="region of interest" description="Disordered" evidence="1">
    <location>
        <begin position="849"/>
        <end position="906"/>
    </location>
</feature>
<evidence type="ECO:0000256" key="1">
    <source>
        <dbReference type="SAM" id="MobiDB-lite"/>
    </source>
</evidence>
<gene>
    <name evidence="3" type="ORF">DI09_49p170</name>
</gene>
<dbReference type="GeneID" id="25260130"/>
<reference evidence="3 4" key="1">
    <citation type="submission" date="2014-04" db="EMBL/GenBank/DDBJ databases">
        <title>A new species of microsporidia sheds light on the evolution of extreme parasitism.</title>
        <authorList>
            <person name="Haag K.L."/>
            <person name="James T.Y."/>
            <person name="Larsson R."/>
            <person name="Schaer T.M."/>
            <person name="Refardt D."/>
            <person name="Pombert J.-F."/>
            <person name="Ebert D."/>
        </authorList>
    </citation>
    <scope>NUCLEOTIDE SEQUENCE [LARGE SCALE GENOMIC DNA]</scope>
    <source>
        <strain evidence="3 4">UGP3</strain>
        <tissue evidence="3">Spores</tissue>
    </source>
</reference>
<dbReference type="OrthoDB" id="60843at2759"/>
<protein>
    <recommendedName>
        <fullName evidence="2">PPM-type phosphatase domain-containing protein</fullName>
    </recommendedName>
</protein>
<dbReference type="SMART" id="SM00332">
    <property type="entry name" value="PP2Cc"/>
    <property type="match status" value="1"/>
</dbReference>
<feature type="compositionally biased region" description="Basic and acidic residues" evidence="1">
    <location>
        <begin position="895"/>
        <end position="906"/>
    </location>
</feature>
<dbReference type="AlphaFoldDB" id="A0A098VPK3"/>
<dbReference type="InterPro" id="IPR036457">
    <property type="entry name" value="PPM-type-like_dom_sf"/>
</dbReference>
<feature type="compositionally biased region" description="Polar residues" evidence="1">
    <location>
        <begin position="650"/>
        <end position="675"/>
    </location>
</feature>
<evidence type="ECO:0000259" key="2">
    <source>
        <dbReference type="PROSITE" id="PS51746"/>
    </source>
</evidence>
<feature type="compositionally biased region" description="Polar residues" evidence="1">
    <location>
        <begin position="871"/>
        <end position="893"/>
    </location>
</feature>
<proteinExistence type="predicted"/>
<dbReference type="InterPro" id="IPR001932">
    <property type="entry name" value="PPM-type_phosphatase-like_dom"/>
</dbReference>
<dbReference type="EMBL" id="JMKJ01000443">
    <property type="protein sequence ID" value="KGG50987.1"/>
    <property type="molecule type" value="Genomic_DNA"/>
</dbReference>
<feature type="region of interest" description="Disordered" evidence="1">
    <location>
        <begin position="580"/>
        <end position="599"/>
    </location>
</feature>
<dbReference type="PANTHER" id="PTHR12320:SF1">
    <property type="entry name" value="PROTEIN PHOSPHATASE PTC7 HOMOLOG"/>
    <property type="match status" value="1"/>
</dbReference>
<dbReference type="InterPro" id="IPR039123">
    <property type="entry name" value="PPTC7"/>
</dbReference>
<evidence type="ECO:0000313" key="4">
    <source>
        <dbReference type="Proteomes" id="UP000029725"/>
    </source>
</evidence>
<feature type="region of interest" description="Disordered" evidence="1">
    <location>
        <begin position="628"/>
        <end position="675"/>
    </location>
</feature>
<feature type="region of interest" description="Disordered" evidence="1">
    <location>
        <begin position="708"/>
        <end position="729"/>
    </location>
</feature>
<dbReference type="PROSITE" id="PS51746">
    <property type="entry name" value="PPM_2"/>
    <property type="match status" value="1"/>
</dbReference>
<name>A0A098VPK3_9MICR</name>
<keyword evidence="4" id="KW-1185">Reference proteome</keyword>
<sequence>MDFRAFIRTSLYPFRGAISSLFFYPGAKSHSNHKYKCIRSHSFLRSSPVECPIKFAYFIPDSQTSSSKGSYDGSSSSKDAFPLNDRDCAPSGTVSSSESSKLSFIYGSSSWPHHHPEKGLVKPTEQCNSYGSGDDAFLATRSLLAVADGVGGWAAVPGANAAAYARSLLHALYQFLIKTDLSAIPSAGPAQLLYESVDKACLQVRHILGSSTLSFALLLREDLLCLFNLGDSGIILMREGKCLFRSSPQCYQYNTPYQLGPKSKTRPSDGIVKLIAPKPGDIVLLATDGLFDNMEEAEIVNRLSLLSTDISSGAIQKSQIGSSLAASSAQLLSKARMSFLTSPGLKNRPAVSTRRFQSGKPDDIIILIGLIADQSFTASLNLKFQNIGAHPTLGLVAAKPIERLVIGSQGNPGNAGVFERPKKVQHHRAALLEIKSNNNTYPIGAIATDLVSLFFWKFHLYHLASRRPYIPSYSTILSSMFLQTATARDELEFSLLDTLAEVTLESITTGHGPSHRTGNIGQESLFAPNFAHTKGERFVNVSELIGLRIPGLILPSPVIFSQKRENLDSQLTLPAREKIPPMQRNRKPSPLRTILPKYSPNTDPSELYIASSRSSSIGPQSTTALWLLNGPSPQTHAAPSQPKRKGSLCITPTHSNTTIATSPLSSSQPEEPTPFSCIQTFHSSLSTALTVPSRALPEILASTATPNTSLQRSNVFPPKSTAPSVGSNTKLQTASFPLIPTTKSNTIKKNTGFKRGRLDVVSYSAGELFDPNGASKAAPSHWSDTKVTRKNKFYLKDLFERLRVSLSLPCSHRYKKCDILSKAIDKIENLKEKKKKFIRSIKTFSKSLFKGKGSSKSKGPSENPAEHPASSAPQENLSTSKAPGSPKSPTTSGDCVDKKKGMDTSSTEDIRFSFEHFI</sequence>
<dbReference type="HOGENOM" id="CLU_317361_0_0_1"/>
<feature type="region of interest" description="Disordered" evidence="1">
    <location>
        <begin position="63"/>
        <end position="98"/>
    </location>
</feature>